<dbReference type="Gramene" id="Pp3c14_10530V3.2">
    <property type="protein sequence ID" value="PAC:32962954.CDS.1"/>
    <property type="gene ID" value="Pp3c14_10530"/>
</dbReference>
<evidence type="ECO:0000313" key="2">
    <source>
        <dbReference type="EnsemblPlants" id="PAC:32962953.CDS.1"/>
    </source>
</evidence>
<dbReference type="EnsemblPlants" id="Pp3c14_10530V3.1">
    <property type="protein sequence ID" value="PAC:32962953.CDS.1"/>
    <property type="gene ID" value="Pp3c14_10530"/>
</dbReference>
<dbReference type="EMBL" id="ABEU02000014">
    <property type="protein sequence ID" value="PNR40917.1"/>
    <property type="molecule type" value="Genomic_DNA"/>
</dbReference>
<reference evidence="1 3" key="1">
    <citation type="journal article" date="2008" name="Science">
        <title>The Physcomitrella genome reveals evolutionary insights into the conquest of land by plants.</title>
        <authorList>
            <person name="Rensing S."/>
            <person name="Lang D."/>
            <person name="Zimmer A."/>
            <person name="Terry A."/>
            <person name="Salamov A."/>
            <person name="Shapiro H."/>
            <person name="Nishiyama T."/>
            <person name="Perroud P.-F."/>
            <person name="Lindquist E."/>
            <person name="Kamisugi Y."/>
            <person name="Tanahashi T."/>
            <person name="Sakakibara K."/>
            <person name="Fujita T."/>
            <person name="Oishi K."/>
            <person name="Shin-I T."/>
            <person name="Kuroki Y."/>
            <person name="Toyoda A."/>
            <person name="Suzuki Y."/>
            <person name="Hashimoto A."/>
            <person name="Yamaguchi K."/>
            <person name="Sugano A."/>
            <person name="Kohara Y."/>
            <person name="Fujiyama A."/>
            <person name="Anterola A."/>
            <person name="Aoki S."/>
            <person name="Ashton N."/>
            <person name="Barbazuk W.B."/>
            <person name="Barker E."/>
            <person name="Bennetzen J."/>
            <person name="Bezanilla M."/>
            <person name="Blankenship R."/>
            <person name="Cho S.H."/>
            <person name="Dutcher S."/>
            <person name="Estelle M."/>
            <person name="Fawcett J.A."/>
            <person name="Gundlach H."/>
            <person name="Hanada K."/>
            <person name="Heyl A."/>
            <person name="Hicks K.A."/>
            <person name="Hugh J."/>
            <person name="Lohr M."/>
            <person name="Mayer K."/>
            <person name="Melkozernov A."/>
            <person name="Murata T."/>
            <person name="Nelson D."/>
            <person name="Pils B."/>
            <person name="Prigge M."/>
            <person name="Reiss B."/>
            <person name="Renner T."/>
            <person name="Rombauts S."/>
            <person name="Rushton P."/>
            <person name="Sanderfoot A."/>
            <person name="Schween G."/>
            <person name="Shiu S.-H."/>
            <person name="Stueber K."/>
            <person name="Theodoulou F.L."/>
            <person name="Tu H."/>
            <person name="Van de Peer Y."/>
            <person name="Verrier P.J."/>
            <person name="Waters E."/>
            <person name="Wood A."/>
            <person name="Yang L."/>
            <person name="Cove D."/>
            <person name="Cuming A."/>
            <person name="Hasebe M."/>
            <person name="Lucas S."/>
            <person name="Mishler D.B."/>
            <person name="Reski R."/>
            <person name="Grigoriev I."/>
            <person name="Quatrano R.S."/>
            <person name="Boore J.L."/>
        </authorList>
    </citation>
    <scope>NUCLEOTIDE SEQUENCE [LARGE SCALE GENOMIC DNA]</scope>
    <source>
        <strain evidence="2 3">cv. Gransden 2004</strain>
    </source>
</reference>
<evidence type="ECO:0000313" key="1">
    <source>
        <dbReference type="EMBL" id="PNR40917.1"/>
    </source>
</evidence>
<dbReference type="Gramene" id="Pp3c14_10530V3.1">
    <property type="protein sequence ID" value="PAC:32962953.CDS.1"/>
    <property type="gene ID" value="Pp3c14_10530"/>
</dbReference>
<organism evidence="1">
    <name type="scientific">Physcomitrium patens</name>
    <name type="common">Spreading-leaved earth moss</name>
    <name type="synonym">Physcomitrella patens</name>
    <dbReference type="NCBI Taxonomy" id="3218"/>
    <lineage>
        <taxon>Eukaryota</taxon>
        <taxon>Viridiplantae</taxon>
        <taxon>Streptophyta</taxon>
        <taxon>Embryophyta</taxon>
        <taxon>Bryophyta</taxon>
        <taxon>Bryophytina</taxon>
        <taxon>Bryopsida</taxon>
        <taxon>Funariidae</taxon>
        <taxon>Funariales</taxon>
        <taxon>Funariaceae</taxon>
        <taxon>Physcomitrium</taxon>
    </lineage>
</organism>
<name>A0A2K1JH84_PHYPA</name>
<dbReference type="InParanoid" id="A0A2K1JH84"/>
<dbReference type="AlphaFoldDB" id="A0A2K1JH84"/>
<dbReference type="EnsemblPlants" id="Pp3c14_10530V3.2">
    <property type="protein sequence ID" value="PAC:32962954.CDS.1"/>
    <property type="gene ID" value="Pp3c14_10530"/>
</dbReference>
<evidence type="ECO:0000313" key="3">
    <source>
        <dbReference type="Proteomes" id="UP000006727"/>
    </source>
</evidence>
<protein>
    <submittedName>
        <fullName evidence="1 2">Uncharacterized protein</fullName>
    </submittedName>
</protein>
<dbReference type="Proteomes" id="UP000006727">
    <property type="component" value="Chromosome 14"/>
</dbReference>
<reference evidence="1 3" key="2">
    <citation type="journal article" date="2018" name="Plant J.">
        <title>The Physcomitrella patens chromosome-scale assembly reveals moss genome structure and evolution.</title>
        <authorList>
            <person name="Lang D."/>
            <person name="Ullrich K.K."/>
            <person name="Murat F."/>
            <person name="Fuchs J."/>
            <person name="Jenkins J."/>
            <person name="Haas F.B."/>
            <person name="Piednoel M."/>
            <person name="Gundlach H."/>
            <person name="Van Bel M."/>
            <person name="Meyberg R."/>
            <person name="Vives C."/>
            <person name="Morata J."/>
            <person name="Symeonidi A."/>
            <person name="Hiss M."/>
            <person name="Muchero W."/>
            <person name="Kamisugi Y."/>
            <person name="Saleh O."/>
            <person name="Blanc G."/>
            <person name="Decker E.L."/>
            <person name="van Gessel N."/>
            <person name="Grimwood J."/>
            <person name="Hayes R.D."/>
            <person name="Graham S.W."/>
            <person name="Gunter L.E."/>
            <person name="McDaniel S.F."/>
            <person name="Hoernstein S.N.W."/>
            <person name="Larsson A."/>
            <person name="Li F.W."/>
            <person name="Perroud P.F."/>
            <person name="Phillips J."/>
            <person name="Ranjan P."/>
            <person name="Rokshar D.S."/>
            <person name="Rothfels C.J."/>
            <person name="Schneider L."/>
            <person name="Shu S."/>
            <person name="Stevenson D.W."/>
            <person name="Thummler F."/>
            <person name="Tillich M."/>
            <person name="Villarreal Aguilar J.C."/>
            <person name="Widiez T."/>
            <person name="Wong G.K."/>
            <person name="Wymore A."/>
            <person name="Zhang Y."/>
            <person name="Zimmer A.D."/>
            <person name="Quatrano R.S."/>
            <person name="Mayer K.F.X."/>
            <person name="Goodstein D."/>
            <person name="Casacuberta J.M."/>
            <person name="Vandepoele K."/>
            <person name="Reski R."/>
            <person name="Cuming A.C."/>
            <person name="Tuskan G.A."/>
            <person name="Maumus F."/>
            <person name="Salse J."/>
            <person name="Schmutz J."/>
            <person name="Rensing S.A."/>
        </authorList>
    </citation>
    <scope>NUCLEOTIDE SEQUENCE [LARGE SCALE GENOMIC DNA]</scope>
    <source>
        <strain evidence="2 3">cv. Gransden 2004</strain>
    </source>
</reference>
<accession>A0A2K1JH84</accession>
<proteinExistence type="predicted"/>
<sequence>MPRTQTRQEVEFHVDLDRFSSASPAIARPAALSTSKQTQYHSSRASWFKHIRTGNNNKV</sequence>
<dbReference type="PaxDb" id="3218-PP1S505_15V6.1"/>
<gene>
    <name evidence="1" type="ORF">PHYPA_018320</name>
</gene>
<keyword evidence="3" id="KW-1185">Reference proteome</keyword>
<reference evidence="2" key="3">
    <citation type="submission" date="2020-12" db="UniProtKB">
        <authorList>
            <consortium name="EnsemblPlants"/>
        </authorList>
    </citation>
    <scope>IDENTIFICATION</scope>
</reference>